<dbReference type="SUPFAM" id="SSF51294">
    <property type="entry name" value="Hedgehog/intein (Hint) domain"/>
    <property type="match status" value="1"/>
</dbReference>
<reference evidence="5" key="1">
    <citation type="submission" date="2015-03" db="EMBL/GenBank/DDBJ databases">
        <authorList>
            <consortium name="Pathogen Informatics"/>
        </authorList>
    </citation>
    <scope>NUCLEOTIDE SEQUENCE [LARGE SCALE GENOMIC DNA]</scope>
    <source>
        <strain evidence="5">IP27925</strain>
    </source>
</reference>
<keyword evidence="1" id="KW-0068">Autocatalytic cleavage</keyword>
<dbReference type="Gene3D" id="3.10.28.10">
    <property type="entry name" value="Homing endonucleases"/>
    <property type="match status" value="1"/>
</dbReference>
<dbReference type="InterPro" id="IPR006141">
    <property type="entry name" value="Intein_N"/>
</dbReference>
<keyword evidence="2" id="KW-0651">Protein splicing</keyword>
<evidence type="ECO:0000313" key="4">
    <source>
        <dbReference type="EMBL" id="CNL74673.1"/>
    </source>
</evidence>
<dbReference type="NCBIfam" id="TIGR01913">
    <property type="entry name" value="bet_lambda"/>
    <property type="match status" value="1"/>
</dbReference>
<dbReference type="Pfam" id="PF03837">
    <property type="entry name" value="RecT"/>
    <property type="match status" value="1"/>
</dbReference>
<dbReference type="InterPro" id="IPR010183">
    <property type="entry name" value="Phage_lambda_Bet"/>
</dbReference>
<sequence>MTTQAVTTSNLPPAVVGLNIDEPTWNALKNSIYPGAKDDSVIMAVSYCRARQLDPLMKPVHLVPMSVKDAVSGKYEMRDVVMPGVGLYRIQADRSGNYAGAQEPEFGPDLTQVFNGVEITFPQWCKYTLSKLMPNGTIVEFSAKEYWLENYATAGRDTQAPNAMWKKRPYGQLAKCFDDETEILTDEGFQLFSKVTGKILQVTTNGLESSSAIPFVQPYSGSMVTANGSRLNFSVTPNHDMLTNNGKVEAATLYQKATTDSSKWAIPRSVVSNRPDANISDQLLYLVGYLLADGYHSGYHQIRVSVSRLYKIEALFSLGLHSKVSVKKDAGREAVTGKRIIKTIRDKKSFTYDFSLVSKYMTADKRVHPEWILSLSSRQAKIVVDSLLEFDGSHNGSVRRLHQRNTNVISAFELLAIQAGYSISSPSVQKSDIGSCSLFTLSETTTSPVVKGLSKNSSSLVITQNTSGKVWCVTVPSGVIVVRRHGLSMLCGNCAEAQALRKGWPEIGQQPTAEEMEGKSLDVNEGKEHSQGSQQPSQPQALPEYSAEQFQRALADWTTLINKGKKTAAQIINTIESKYTLTSAQIKTIEHLEAEDANH</sequence>
<name>A0A0T9UVB5_YERAE</name>
<dbReference type="GO" id="GO:0016539">
    <property type="term" value="P:intein-mediated protein splicing"/>
    <property type="evidence" value="ECO:0007669"/>
    <property type="project" value="InterPro"/>
</dbReference>
<dbReference type="InterPro" id="IPR018330">
    <property type="entry name" value="RecT_fam"/>
</dbReference>
<proteinExistence type="predicted"/>
<dbReference type="AlphaFoldDB" id="A0A0T9UVB5"/>
<feature type="region of interest" description="Disordered" evidence="3">
    <location>
        <begin position="513"/>
        <end position="545"/>
    </location>
</feature>
<gene>
    <name evidence="4" type="ORF">ERS008460_03667</name>
</gene>
<accession>A0A0T9UVB5</accession>
<dbReference type="GO" id="GO:0003677">
    <property type="term" value="F:DNA binding"/>
    <property type="evidence" value="ECO:0007669"/>
    <property type="project" value="InterPro"/>
</dbReference>
<dbReference type="GO" id="GO:0006310">
    <property type="term" value="P:DNA recombination"/>
    <property type="evidence" value="ECO:0007669"/>
    <property type="project" value="InterPro"/>
</dbReference>
<dbReference type="PROSITE" id="PS50817">
    <property type="entry name" value="INTEIN_N_TER"/>
    <property type="match status" value="1"/>
</dbReference>
<dbReference type="InterPro" id="IPR036844">
    <property type="entry name" value="Hint_dom_sf"/>
</dbReference>
<evidence type="ECO:0000256" key="3">
    <source>
        <dbReference type="SAM" id="MobiDB-lite"/>
    </source>
</evidence>
<feature type="compositionally biased region" description="Low complexity" evidence="3">
    <location>
        <begin position="531"/>
        <end position="540"/>
    </location>
</feature>
<organism evidence="4 5">
    <name type="scientific">Yersinia aleksiciae</name>
    <dbReference type="NCBI Taxonomy" id="263819"/>
    <lineage>
        <taxon>Bacteria</taxon>
        <taxon>Pseudomonadati</taxon>
        <taxon>Pseudomonadota</taxon>
        <taxon>Gammaproteobacteria</taxon>
        <taxon>Enterobacterales</taxon>
        <taxon>Yersiniaceae</taxon>
        <taxon>Yersinia</taxon>
    </lineage>
</organism>
<dbReference type="InterPro" id="IPR027434">
    <property type="entry name" value="Homing_endonucl"/>
</dbReference>
<dbReference type="EMBL" id="CQEM01000021">
    <property type="protein sequence ID" value="CNL74673.1"/>
    <property type="molecule type" value="Genomic_DNA"/>
</dbReference>
<evidence type="ECO:0000256" key="2">
    <source>
        <dbReference type="ARBA" id="ARBA00023000"/>
    </source>
</evidence>
<protein>
    <submittedName>
        <fullName evidence="4">Phage recombination protein Bet</fullName>
    </submittedName>
</protein>
<dbReference type="Proteomes" id="UP000040088">
    <property type="component" value="Unassembled WGS sequence"/>
</dbReference>
<evidence type="ECO:0000256" key="1">
    <source>
        <dbReference type="ARBA" id="ARBA00022813"/>
    </source>
</evidence>
<evidence type="ECO:0000313" key="5">
    <source>
        <dbReference type="Proteomes" id="UP000040088"/>
    </source>
</evidence>
<feature type="compositionally biased region" description="Basic and acidic residues" evidence="3">
    <location>
        <begin position="516"/>
        <end position="530"/>
    </location>
</feature>